<keyword evidence="1" id="KW-0732">Signal</keyword>
<dbReference type="InterPro" id="IPR013517">
    <property type="entry name" value="FG-GAP"/>
</dbReference>
<accession>A0ABT3ATC9</accession>
<dbReference type="Proteomes" id="UP001526143">
    <property type="component" value="Unassembled WGS sequence"/>
</dbReference>
<dbReference type="PANTHER" id="PTHR36220">
    <property type="entry name" value="UNNAMED PRODUCT"/>
    <property type="match status" value="1"/>
</dbReference>
<dbReference type="PANTHER" id="PTHR36220:SF1">
    <property type="entry name" value="GAMMA TUBULIN COMPLEX COMPONENT C-TERMINAL DOMAIN-CONTAINING PROTEIN"/>
    <property type="match status" value="1"/>
</dbReference>
<dbReference type="Gene3D" id="2.130.10.130">
    <property type="entry name" value="Integrin alpha, N-terminal"/>
    <property type="match status" value="2"/>
</dbReference>
<evidence type="ECO:0000313" key="6">
    <source>
        <dbReference type="Proteomes" id="UP001526143"/>
    </source>
</evidence>
<dbReference type="Pfam" id="PF14312">
    <property type="entry name" value="FG-GAP_2"/>
    <property type="match status" value="6"/>
</dbReference>
<evidence type="ECO:0000313" key="5">
    <source>
        <dbReference type="EMBL" id="MCV3212381.1"/>
    </source>
</evidence>
<keyword evidence="6" id="KW-1185">Reference proteome</keyword>
<dbReference type="PROSITE" id="PS52031">
    <property type="entry name" value="GG_LECTIN"/>
    <property type="match status" value="1"/>
</dbReference>
<gene>
    <name evidence="5" type="ORF">OGM63_02350</name>
</gene>
<evidence type="ECO:0000256" key="1">
    <source>
        <dbReference type="ARBA" id="ARBA00022729"/>
    </source>
</evidence>
<organism evidence="5 6">
    <name type="scientific">Plectonema radiosum NIES-515</name>
    <dbReference type="NCBI Taxonomy" id="2986073"/>
    <lineage>
        <taxon>Bacteria</taxon>
        <taxon>Bacillati</taxon>
        <taxon>Cyanobacteriota</taxon>
        <taxon>Cyanophyceae</taxon>
        <taxon>Oscillatoriophycideae</taxon>
        <taxon>Oscillatoriales</taxon>
        <taxon>Microcoleaceae</taxon>
        <taxon>Plectonema</taxon>
    </lineage>
</organism>
<reference evidence="5 6" key="1">
    <citation type="submission" date="2022-10" db="EMBL/GenBank/DDBJ databases">
        <title>Identification of biosynthetic pathway for the production of the potent trypsin inhibitor radiosumin.</title>
        <authorList>
            <person name="Fewer D.P."/>
            <person name="Delbaje E."/>
            <person name="Ouyang X."/>
            <person name="Agostino P.D."/>
            <person name="Wahlsten M."/>
            <person name="Jokela J."/>
            <person name="Permi P."/>
            <person name="Haapaniemi E."/>
            <person name="Koistinen H."/>
        </authorList>
    </citation>
    <scope>NUCLEOTIDE SEQUENCE [LARGE SCALE GENOMIC DNA]</scope>
    <source>
        <strain evidence="5 6">NIES-515</strain>
    </source>
</reference>
<evidence type="ECO:0000256" key="3">
    <source>
        <dbReference type="ARBA" id="ARBA00023180"/>
    </source>
</evidence>
<keyword evidence="2" id="KW-0677">Repeat</keyword>
<dbReference type="SMART" id="SM00191">
    <property type="entry name" value="Int_alpha"/>
    <property type="match status" value="4"/>
</dbReference>
<proteinExistence type="predicted"/>
<sequence length="571" mass="61910">MSNITFTLKVESAGAKGGNFARISINGTDIGLISGRGLNVAVFDQTTGQVLSKANFDTFLPGNAPRFADFIKSVPTGQIVALAVKDDAIANLYTEAYDAVVQAFLSIGSTKFGDLQFQGSWALIGQKGGFADATEELSPSSPVTVTRSFYPTSPPPIELPVPQTQTRWLEIQRIFETNPGWDASRFGTATATSGQWLIVGAHLDDIDGVAGDAGAAFIFQLQNDGSWLQKQRLQPRELKAADYFGYSVDINGEWAIVGTVLSDVVKPDGGAAYMFHLESGVWVQKDRLAPPDLKAGDYFGDSVAIDGDWAIVGVRLAEAPNVGDGGAAYIFHLENGEWKQKQKLQPPELKSNDWFGQCVDINGEWAIVGARLTDIPGVAGDAGAAYIFHLENGEWKQKHRLQPPELKTDWFGHSVAITGEWAFVGAPYADALPGKVDTGAVYVFHLENGEWKQKLKLQPDDLRNSDWFGNAVTINGNLAVVGAKGLDGITWDNSGGAYIFRLENGEWKQEHRFIADRMDSEYVSGLDSYDKRSVSLTSWGVAFLGAPLTRYRAKPGGGHGEYGSVYVLGQR</sequence>
<keyword evidence="3" id="KW-0325">Glycoprotein</keyword>
<dbReference type="InterPro" id="IPR039477">
    <property type="entry name" value="ILEI/PANDER_dom"/>
</dbReference>
<name>A0ABT3ATC9_9CYAN</name>
<dbReference type="InterPro" id="IPR011043">
    <property type="entry name" value="Gal_Oxase/kelch_b-propeller"/>
</dbReference>
<evidence type="ECO:0000259" key="4">
    <source>
        <dbReference type="Pfam" id="PF15711"/>
    </source>
</evidence>
<dbReference type="Pfam" id="PF15711">
    <property type="entry name" value="ILEI"/>
    <property type="match status" value="1"/>
</dbReference>
<comment type="caution">
    <text evidence="5">The sequence shown here is derived from an EMBL/GenBank/DDBJ whole genome shotgun (WGS) entry which is preliminary data.</text>
</comment>
<protein>
    <recommendedName>
        <fullName evidence="4">ILEI/PANDER domain-containing protein</fullName>
    </recommendedName>
</protein>
<dbReference type="InterPro" id="IPR013519">
    <property type="entry name" value="Int_alpha_beta-p"/>
</dbReference>
<dbReference type="SUPFAM" id="SSF50965">
    <property type="entry name" value="Galactose oxidase, central domain"/>
    <property type="match status" value="1"/>
</dbReference>
<evidence type="ECO:0000256" key="2">
    <source>
        <dbReference type="ARBA" id="ARBA00022737"/>
    </source>
</evidence>
<feature type="domain" description="ILEI/PANDER" evidence="4">
    <location>
        <begin position="36"/>
        <end position="129"/>
    </location>
</feature>
<dbReference type="EMBL" id="JAOWRF010000035">
    <property type="protein sequence ID" value="MCV3212381.1"/>
    <property type="molecule type" value="Genomic_DNA"/>
</dbReference>
<dbReference type="InterPro" id="IPR028994">
    <property type="entry name" value="Integrin_alpha_N"/>
</dbReference>
<dbReference type="RefSeq" id="WP_263743891.1">
    <property type="nucleotide sequence ID" value="NZ_JAOWRF010000035.1"/>
</dbReference>